<dbReference type="PANTHER" id="PTHR43471:SF3">
    <property type="entry name" value="ABC TRANSPORTER PERMEASE PROTEIN NATB"/>
    <property type="match status" value="1"/>
</dbReference>
<keyword evidence="2" id="KW-0812">Transmembrane</keyword>
<evidence type="ECO:0000256" key="2">
    <source>
        <dbReference type="SAM" id="Phobius"/>
    </source>
</evidence>
<keyword evidence="5" id="KW-1185">Reference proteome</keyword>
<dbReference type="NCBIfam" id="NF041647">
    <property type="entry name" value="ABC_perm_CPBP"/>
    <property type="match status" value="1"/>
</dbReference>
<evidence type="ECO:0000259" key="3">
    <source>
        <dbReference type="Pfam" id="PF02517"/>
    </source>
</evidence>
<dbReference type="eggNOG" id="COG1668">
    <property type="taxonomic scope" value="Bacteria"/>
</dbReference>
<organism evidence="4 5">
    <name type="scientific">Pirellula staleyi (strain ATCC 27377 / DSM 6068 / ICPB 4128)</name>
    <name type="common">Pirella staleyi</name>
    <dbReference type="NCBI Taxonomy" id="530564"/>
    <lineage>
        <taxon>Bacteria</taxon>
        <taxon>Pseudomonadati</taxon>
        <taxon>Planctomycetota</taxon>
        <taxon>Planctomycetia</taxon>
        <taxon>Pirellulales</taxon>
        <taxon>Pirellulaceae</taxon>
        <taxon>Pirellula</taxon>
    </lineage>
</organism>
<dbReference type="OrthoDB" id="5486437at2"/>
<dbReference type="GO" id="GO:0140359">
    <property type="term" value="F:ABC-type transporter activity"/>
    <property type="evidence" value="ECO:0007669"/>
    <property type="project" value="InterPro"/>
</dbReference>
<evidence type="ECO:0000256" key="1">
    <source>
        <dbReference type="SAM" id="MobiDB-lite"/>
    </source>
</evidence>
<feature type="transmembrane region" description="Helical" evidence="2">
    <location>
        <begin position="378"/>
        <end position="398"/>
    </location>
</feature>
<dbReference type="GO" id="GO:0005886">
    <property type="term" value="C:plasma membrane"/>
    <property type="evidence" value="ECO:0007669"/>
    <property type="project" value="UniProtKB-SubCell"/>
</dbReference>
<feature type="region of interest" description="Disordered" evidence="1">
    <location>
        <begin position="144"/>
        <end position="190"/>
    </location>
</feature>
<evidence type="ECO:0000313" key="4">
    <source>
        <dbReference type="EMBL" id="ADB17197.1"/>
    </source>
</evidence>
<feature type="transmembrane region" description="Helical" evidence="2">
    <location>
        <begin position="301"/>
        <end position="324"/>
    </location>
</feature>
<feature type="transmembrane region" description="Helical" evidence="2">
    <location>
        <begin position="491"/>
        <end position="511"/>
    </location>
</feature>
<feature type="transmembrane region" description="Helical" evidence="2">
    <location>
        <begin position="344"/>
        <end position="372"/>
    </location>
</feature>
<feature type="transmembrane region" description="Helical" evidence="2">
    <location>
        <begin position="435"/>
        <end position="453"/>
    </location>
</feature>
<feature type="transmembrane region" description="Helical" evidence="2">
    <location>
        <begin position="643"/>
        <end position="676"/>
    </location>
</feature>
<dbReference type="InterPro" id="IPR003675">
    <property type="entry name" value="Rce1/LyrA-like_dom"/>
</dbReference>
<dbReference type="EMBL" id="CP001848">
    <property type="protein sequence ID" value="ADB17197.1"/>
    <property type="molecule type" value="Genomic_DNA"/>
</dbReference>
<keyword evidence="2" id="KW-0472">Membrane</keyword>
<feature type="compositionally biased region" description="Polar residues" evidence="1">
    <location>
        <begin position="160"/>
        <end position="169"/>
    </location>
</feature>
<feature type="transmembrane region" description="Helical" evidence="2">
    <location>
        <begin position="723"/>
        <end position="744"/>
    </location>
</feature>
<dbReference type="Proteomes" id="UP000001887">
    <property type="component" value="Chromosome"/>
</dbReference>
<dbReference type="GO" id="GO:0004175">
    <property type="term" value="F:endopeptidase activity"/>
    <property type="evidence" value="ECO:0007669"/>
    <property type="project" value="UniProtKB-ARBA"/>
</dbReference>
<dbReference type="KEGG" id="psl:Psta_2528"/>
<feature type="transmembrane region" description="Helical" evidence="2">
    <location>
        <begin position="250"/>
        <end position="268"/>
    </location>
</feature>
<protein>
    <submittedName>
        <fullName evidence="4">Abortive infection protein</fullName>
    </submittedName>
</protein>
<dbReference type="Pfam" id="PF02517">
    <property type="entry name" value="Rce1-like"/>
    <property type="match status" value="1"/>
</dbReference>
<dbReference type="eggNOG" id="COG1266">
    <property type="taxonomic scope" value="Bacteria"/>
</dbReference>
<accession>D2R5L5</accession>
<keyword evidence="2" id="KW-1133">Transmembrane helix</keyword>
<name>D2R5L5_PIRSD</name>
<feature type="transmembrane region" description="Helical" evidence="2">
    <location>
        <begin position="562"/>
        <end position="587"/>
    </location>
</feature>
<feature type="transmembrane region" description="Helical" evidence="2">
    <location>
        <begin position="24"/>
        <end position="45"/>
    </location>
</feature>
<gene>
    <name evidence="4" type="ordered locus">Psta_2528</name>
</gene>
<proteinExistence type="predicted"/>
<reference evidence="4 5" key="1">
    <citation type="journal article" date="2009" name="Stand. Genomic Sci.">
        <title>Complete genome sequence of Pirellula staleyi type strain (ATCC 27377).</title>
        <authorList>
            <person name="Clum A."/>
            <person name="Tindall B.J."/>
            <person name="Sikorski J."/>
            <person name="Ivanova N."/>
            <person name="Mavrommatis K."/>
            <person name="Lucas S."/>
            <person name="Glavina del Rio T."/>
            <person name="Nolan M."/>
            <person name="Chen F."/>
            <person name="Tice H."/>
            <person name="Pitluck S."/>
            <person name="Cheng J.F."/>
            <person name="Chertkov O."/>
            <person name="Brettin T."/>
            <person name="Han C."/>
            <person name="Detter J.C."/>
            <person name="Kuske C."/>
            <person name="Bruce D."/>
            <person name="Goodwin L."/>
            <person name="Ovchinikova G."/>
            <person name="Pati A."/>
            <person name="Mikhailova N."/>
            <person name="Chen A."/>
            <person name="Palaniappan K."/>
            <person name="Land M."/>
            <person name="Hauser L."/>
            <person name="Chang Y.J."/>
            <person name="Jeffries C.D."/>
            <person name="Chain P."/>
            <person name="Rohde M."/>
            <person name="Goker M."/>
            <person name="Bristow J."/>
            <person name="Eisen J.A."/>
            <person name="Markowitz V."/>
            <person name="Hugenholtz P."/>
            <person name="Kyrpides N.C."/>
            <person name="Klenk H.P."/>
            <person name="Lapidus A."/>
        </authorList>
    </citation>
    <scope>NUCLEOTIDE SEQUENCE [LARGE SCALE GENOMIC DNA]</scope>
    <source>
        <strain evidence="5">ATCC 27377 / DSM 6068 / ICPB 4128</strain>
    </source>
</reference>
<dbReference type="AlphaFoldDB" id="D2R5L5"/>
<feature type="domain" description="CAAX prenyl protease 2/Lysostaphin resistance protein A-like" evidence="3">
    <location>
        <begin position="607"/>
        <end position="694"/>
    </location>
</feature>
<dbReference type="STRING" id="530564.Psta_2528"/>
<feature type="transmembrane region" description="Helical" evidence="2">
    <location>
        <begin position="523"/>
        <end position="541"/>
    </location>
</feature>
<sequence>MNWNNVRLIFLRELRDQLRDRRTLFTIAILPILLYPLMGMTVLQVQQFLRESPSRVLVIGGDTLPSDPVLLDGNKFALDVCPESEQRLIALELAQDAPQSSSDEAIREYAQKQIKDKDFDAVVFFPPDFGLRIEKLRSPLRDSYDSAAQKSADRDASPAATDNSVTENSAADAVKPEHVPEPLVIRNSASDKSRVASHRIDDVLHRWRERVVQENLRQSNVPLSAVRPFELTSTDIAEVESRRAAIWSKILPFVLLVWALTGAFYPAIDLCAGEKERGTLETLLSSPAGRSEIVVGKLLTVMSFSVGTSVLNLASMGATGTFIITQMKQMSGVNLPIDLGPPPLFATLWLLVALIPIAALFSALSLAIAAFARSSKEGQYYLMPLLLISLPLMTLPLLPSAKLDLGFSFIPITGVMLLLRTLIEGEYFEALRYSPIVIGVTAVCCILSIRWAVEQFSNESVLFRESERFGLGLWLRHLVRDRQDLPTAGEAMLCGVLLLVIRFFVSFVIPMPASWQDFVNSTAVLQIALIAAPACLMAIMLTRRPLETLMLRRPSYWLTLPAAVLLAATLHPTMIWISTQIGILYPLSDETRAQLAPFETLIMSAPLWQAMLLIAVTPAICEELAFRGFILSGLRTTGHKWPAIVISSIFFGLAHGVLQQSLAAVVVGCVIGYVAVKSGSLWTGVLYHLTHNALSLTLGRVAMTGSAKQGPLAMIYNHEGEEFGYTLAVTFAGLVIAIALAIWLKRLPYHRLDEELLQEALADQTSYSTAKLST</sequence>
<dbReference type="Pfam" id="PF12679">
    <property type="entry name" value="ABC2_membrane_2"/>
    <property type="match status" value="1"/>
</dbReference>
<dbReference type="HOGENOM" id="CLU_022118_0_0_0"/>
<dbReference type="GO" id="GO:0080120">
    <property type="term" value="P:CAAX-box protein maturation"/>
    <property type="evidence" value="ECO:0007669"/>
    <property type="project" value="UniProtKB-ARBA"/>
</dbReference>
<dbReference type="PANTHER" id="PTHR43471">
    <property type="entry name" value="ABC TRANSPORTER PERMEASE"/>
    <property type="match status" value="1"/>
</dbReference>
<evidence type="ECO:0000313" key="5">
    <source>
        <dbReference type="Proteomes" id="UP000001887"/>
    </source>
</evidence>